<reference evidence="2 3" key="1">
    <citation type="submission" date="2020-08" db="EMBL/GenBank/DDBJ databases">
        <title>Genomic Encyclopedia of Type Strains, Phase IV (KMG-IV): sequencing the most valuable type-strain genomes for metagenomic binning, comparative biology and taxonomic classification.</title>
        <authorList>
            <person name="Goeker M."/>
        </authorList>
    </citation>
    <scope>NUCLEOTIDE SEQUENCE [LARGE SCALE GENOMIC DNA]</scope>
    <source>
        <strain evidence="2 3">DSM 12251</strain>
    </source>
</reference>
<evidence type="ECO:0000313" key="3">
    <source>
        <dbReference type="Proteomes" id="UP000534294"/>
    </source>
</evidence>
<accession>A0A7W7YNA7</accession>
<feature type="compositionally biased region" description="Basic and acidic residues" evidence="1">
    <location>
        <begin position="37"/>
        <end position="50"/>
    </location>
</feature>
<dbReference type="AlphaFoldDB" id="A0A7W7YNA7"/>
<feature type="compositionally biased region" description="Low complexity" evidence="1">
    <location>
        <begin position="105"/>
        <end position="127"/>
    </location>
</feature>
<feature type="compositionally biased region" description="Polar residues" evidence="1">
    <location>
        <begin position="133"/>
        <end position="144"/>
    </location>
</feature>
<organism evidence="2 3">
    <name type="scientific">Prosthecobacter dejongeii</name>
    <dbReference type="NCBI Taxonomy" id="48465"/>
    <lineage>
        <taxon>Bacteria</taxon>
        <taxon>Pseudomonadati</taxon>
        <taxon>Verrucomicrobiota</taxon>
        <taxon>Verrucomicrobiia</taxon>
        <taxon>Verrucomicrobiales</taxon>
        <taxon>Verrucomicrobiaceae</taxon>
        <taxon>Prosthecobacter</taxon>
    </lineage>
</organism>
<sequence length="187" mass="20601">MRFLLLCCLPLALTQCVDPYGNPMSPFGPGAPAPYTDGREQYRTDMREQDSGQAQQAYDRGQRDGSDDARSGMPRNLQRNPFGYSSTQATAYNDGYEQAYRSSIPASSGMPGYGPAPSYPSPGGYTPPALPPSNASQNDPSYSQGYEYGLRDRVAGRQADAGAHVGRYDPRYRRSFERGYYDAFEAR</sequence>
<gene>
    <name evidence="2" type="ORF">HNQ64_003471</name>
</gene>
<evidence type="ECO:0000313" key="2">
    <source>
        <dbReference type="EMBL" id="MBB5039202.1"/>
    </source>
</evidence>
<feature type="region of interest" description="Disordered" evidence="1">
    <location>
        <begin position="26"/>
        <end position="90"/>
    </location>
</feature>
<dbReference type="Proteomes" id="UP000534294">
    <property type="component" value="Unassembled WGS sequence"/>
</dbReference>
<feature type="compositionally biased region" description="Basic and acidic residues" evidence="1">
    <location>
        <begin position="60"/>
        <end position="70"/>
    </location>
</feature>
<feature type="compositionally biased region" description="Polar residues" evidence="1">
    <location>
        <begin position="77"/>
        <end position="90"/>
    </location>
</feature>
<proteinExistence type="predicted"/>
<name>A0A7W7YNA7_9BACT</name>
<protein>
    <submittedName>
        <fullName evidence="2">Uncharacterized protein</fullName>
    </submittedName>
</protein>
<dbReference type="RefSeq" id="WP_184210700.1">
    <property type="nucleotide sequence ID" value="NZ_JACHIF010000007.1"/>
</dbReference>
<comment type="caution">
    <text evidence="2">The sequence shown here is derived from an EMBL/GenBank/DDBJ whole genome shotgun (WGS) entry which is preliminary data.</text>
</comment>
<feature type="region of interest" description="Disordered" evidence="1">
    <location>
        <begin position="102"/>
        <end position="146"/>
    </location>
</feature>
<keyword evidence="3" id="KW-1185">Reference proteome</keyword>
<dbReference type="EMBL" id="JACHIF010000007">
    <property type="protein sequence ID" value="MBB5039202.1"/>
    <property type="molecule type" value="Genomic_DNA"/>
</dbReference>
<evidence type="ECO:0000256" key="1">
    <source>
        <dbReference type="SAM" id="MobiDB-lite"/>
    </source>
</evidence>